<sequence length="123" mass="14021">MLQGSQVNKYDYDIQSDSIFFYGSDKKYRSSIDLDGIILDVSEDNYIIGIEILDVSEKFNVSKMDLINIKHFEANIEISKENIKITMEMRLYKRNGLINRSLDTLGLNSMNLPASTQGIALNC</sequence>
<dbReference type="AlphaFoldDB" id="A0A0E3QJG0"/>
<evidence type="ECO:0000313" key="2">
    <source>
        <dbReference type="Proteomes" id="UP000033038"/>
    </source>
</evidence>
<dbReference type="RefSeq" id="WP_011305114.1">
    <property type="nucleotide sequence ID" value="NZ_CP009526.1"/>
</dbReference>
<name>A0A0E3QJG0_METBA</name>
<dbReference type="HOGENOM" id="CLU_161126_0_0_2"/>
<dbReference type="PATRIC" id="fig|1434109.4.peg.1136"/>
<accession>A0A0E3QJG0</accession>
<evidence type="ECO:0008006" key="3">
    <source>
        <dbReference type="Google" id="ProtNLM"/>
    </source>
</evidence>
<dbReference type="KEGG" id="mbw:MSBRW_0925"/>
<dbReference type="EMBL" id="CP009526">
    <property type="protein sequence ID" value="AKB50178.1"/>
    <property type="molecule type" value="Genomic_DNA"/>
</dbReference>
<proteinExistence type="predicted"/>
<dbReference type="Proteomes" id="UP000033038">
    <property type="component" value="Chromosome"/>
</dbReference>
<organism evidence="1 2">
    <name type="scientific">Methanosarcina barkeri str. Wiesmoor</name>
    <dbReference type="NCBI Taxonomy" id="1434109"/>
    <lineage>
        <taxon>Archaea</taxon>
        <taxon>Methanobacteriati</taxon>
        <taxon>Methanobacteriota</taxon>
        <taxon>Stenosarchaea group</taxon>
        <taxon>Methanomicrobia</taxon>
        <taxon>Methanosarcinales</taxon>
        <taxon>Methanosarcinaceae</taxon>
        <taxon>Methanosarcina</taxon>
    </lineage>
</organism>
<evidence type="ECO:0000313" key="1">
    <source>
        <dbReference type="EMBL" id="AKB50178.1"/>
    </source>
</evidence>
<dbReference type="GeneID" id="24822365"/>
<dbReference type="InterPro" id="IPR019270">
    <property type="entry name" value="DUF2283"/>
</dbReference>
<gene>
    <name evidence="1" type="ORF">MSBRW_0925</name>
</gene>
<protein>
    <recommendedName>
        <fullName evidence="3">DUF2283 domain-containing protein</fullName>
    </recommendedName>
</protein>
<reference evidence="1 2" key="1">
    <citation type="submission" date="2014-07" db="EMBL/GenBank/DDBJ databases">
        <title>Methanogenic archaea and the global carbon cycle.</title>
        <authorList>
            <person name="Henriksen J.R."/>
            <person name="Luke J."/>
            <person name="Reinhart S."/>
            <person name="Benedict M.N."/>
            <person name="Youngblut N.D."/>
            <person name="Metcalf M.E."/>
            <person name="Whitaker R.J."/>
            <person name="Metcalf W.W."/>
        </authorList>
    </citation>
    <scope>NUCLEOTIDE SEQUENCE [LARGE SCALE GENOMIC DNA]</scope>
    <source>
        <strain evidence="1 2">Wiesmoor</strain>
    </source>
</reference>
<dbReference type="Pfam" id="PF10049">
    <property type="entry name" value="DUF2283"/>
    <property type="match status" value="1"/>
</dbReference>